<protein>
    <submittedName>
        <fullName evidence="1">Uncharacterized protein</fullName>
    </submittedName>
</protein>
<gene>
    <name evidence="1" type="ORF">OSH07_10635</name>
</gene>
<organism evidence="1 2">
    <name type="scientific">Kaistia nematophila</name>
    <dbReference type="NCBI Taxonomy" id="2994654"/>
    <lineage>
        <taxon>Bacteria</taxon>
        <taxon>Pseudomonadati</taxon>
        <taxon>Pseudomonadota</taxon>
        <taxon>Alphaproteobacteria</taxon>
        <taxon>Hyphomicrobiales</taxon>
        <taxon>Kaistiaceae</taxon>
        <taxon>Kaistia</taxon>
    </lineage>
</organism>
<proteinExistence type="predicted"/>
<dbReference type="AlphaFoldDB" id="A0A9X3E204"/>
<comment type="caution">
    <text evidence="1">The sequence shown here is derived from an EMBL/GenBank/DDBJ whole genome shotgun (WGS) entry which is preliminary data.</text>
</comment>
<dbReference type="Proteomes" id="UP001144805">
    <property type="component" value="Unassembled WGS sequence"/>
</dbReference>
<sequence>MARQTDASRIVRETLLACLPPGVPPSFKSIDGATYEGRGRSRTITARLTMLDGYPATVRLTPWAFGWSHRFTDLPGGDLSFEDGHWQRVLAIPILTPEPNRNDDRN</sequence>
<keyword evidence="2" id="KW-1185">Reference proteome</keyword>
<accession>A0A9X3E204</accession>
<reference evidence="1" key="1">
    <citation type="submission" date="2022-11" db="EMBL/GenBank/DDBJ databases">
        <title>Biodiversity and phylogenetic relationships of bacteria.</title>
        <authorList>
            <person name="Machado R.A.R."/>
            <person name="Bhat A."/>
            <person name="Loulou A."/>
            <person name="Kallel S."/>
        </authorList>
    </citation>
    <scope>NUCLEOTIDE SEQUENCE</scope>
    <source>
        <strain evidence="1">K-TC2</strain>
    </source>
</reference>
<evidence type="ECO:0000313" key="2">
    <source>
        <dbReference type="Proteomes" id="UP001144805"/>
    </source>
</evidence>
<dbReference type="EMBL" id="JAPKNK010000003">
    <property type="protein sequence ID" value="MCX5569648.1"/>
    <property type="molecule type" value="Genomic_DNA"/>
</dbReference>
<name>A0A9X3E204_9HYPH</name>
<dbReference type="RefSeq" id="WP_266338608.1">
    <property type="nucleotide sequence ID" value="NZ_JAPKNK010000003.1"/>
</dbReference>
<evidence type="ECO:0000313" key="1">
    <source>
        <dbReference type="EMBL" id="MCX5569648.1"/>
    </source>
</evidence>